<dbReference type="RefSeq" id="WP_141412173.1">
    <property type="nucleotide sequence ID" value="NZ_AP019735.1"/>
</dbReference>
<reference evidence="3" key="1">
    <citation type="submission" date="2019-06" db="EMBL/GenBank/DDBJ databases">
        <title>Alistipes onderdonkii subsp. vulgaris subsp. nov., Alistipes dispar sp. nov. and Alistipes communis sp. nov., isolated from human faeces, and creation of Alistipes onderdonkii subsp. onderdonkii subsp. nov.</title>
        <authorList>
            <person name="Sakamoto M."/>
            <person name="Ikeyama N."/>
            <person name="Ogata Y."/>
            <person name="Suda W."/>
            <person name="Iino T."/>
            <person name="Hattori M."/>
            <person name="Ohkuma M."/>
        </authorList>
    </citation>
    <scope>NUCLEOTIDE SEQUENCE [LARGE SCALE GENOMIC DNA]</scope>
    <source>
        <strain evidence="3">5CBH24</strain>
    </source>
</reference>
<dbReference type="NCBIfam" id="NF041770">
    <property type="entry name" value="CFI_box_CTERM"/>
    <property type="match status" value="1"/>
</dbReference>
<proteinExistence type="predicted"/>
<dbReference type="OrthoDB" id="1149028at2"/>
<accession>A0A4Y1WT76</accession>
<dbReference type="GeneID" id="78341329"/>
<dbReference type="Proteomes" id="UP000318946">
    <property type="component" value="Chromosome"/>
</dbReference>
<dbReference type="EMBL" id="AP019735">
    <property type="protein sequence ID" value="BBL03298.1"/>
    <property type="molecule type" value="Genomic_DNA"/>
</dbReference>
<dbReference type="KEGG" id="acou:A5CBH24_06110"/>
<evidence type="ECO:0000256" key="1">
    <source>
        <dbReference type="SAM" id="Coils"/>
    </source>
</evidence>
<sequence length="554" mass="62037">MLKLIEANPFRTLGVYSNASLKEITANKTKLAAYSKVGKVITFPSDLQQLLGAISRTGDSILNAEHELTLPINKAKYALFWFINATPIDKMALDYLQNGDVNKAMELFGKKATYSALINLSVLHLINNNLGAAIGCVSFFVKDSDAVNAFIMAIGGNTMPISASDLWKMYMDVLLTNWKPKAILDAVQACAGDTIYIKDKVLSEYMQKIRSEIAVAKKVNSQDAIASYAAGKNLISKTRIPFAALKRLMSANLQYQVIADELAEQILQCGINYFNNSNDSDDVDKALELQEYALNIAVSKLVKDRCKKNVDILNKRKEQEKIGADVEYVANELRRFKDKYATISAASELVSNCRPHLQVIANNLGKDNELYLQISTAVANNALGMLVSVINREQNSASQNISALESLKDSVDRAMSVMLTIRTLDMSSAERARLATNKQTLSEMRDQISAAVNKINSLKRQLENYSSQASSSSSSSGCYIATMVYGDYDHPQVLVLRDFRDQILQKHRLGRAFIRFYYRYSPTWVEHMKDKKRINKIIRSLLDKFIKIYNNEKN</sequence>
<keyword evidence="3" id="KW-1185">Reference proteome</keyword>
<keyword evidence="1" id="KW-0175">Coiled coil</keyword>
<protein>
    <submittedName>
        <fullName evidence="2">Uncharacterized protein</fullName>
    </submittedName>
</protein>
<dbReference type="AlphaFoldDB" id="A0A4Y1WT76"/>
<name>A0A4Y1WT76_9BACT</name>
<gene>
    <name evidence="2" type="ORF">A5CBH24_06110</name>
</gene>
<evidence type="ECO:0000313" key="3">
    <source>
        <dbReference type="Proteomes" id="UP000318946"/>
    </source>
</evidence>
<evidence type="ECO:0000313" key="2">
    <source>
        <dbReference type="EMBL" id="BBL03298.1"/>
    </source>
</evidence>
<organism evidence="2 3">
    <name type="scientific">Alistipes communis</name>
    <dbReference type="NCBI Taxonomy" id="2585118"/>
    <lineage>
        <taxon>Bacteria</taxon>
        <taxon>Pseudomonadati</taxon>
        <taxon>Bacteroidota</taxon>
        <taxon>Bacteroidia</taxon>
        <taxon>Bacteroidales</taxon>
        <taxon>Rikenellaceae</taxon>
        <taxon>Alistipes</taxon>
    </lineage>
</organism>
<feature type="coiled-coil region" evidence="1">
    <location>
        <begin position="441"/>
        <end position="468"/>
    </location>
</feature>
<dbReference type="InterPro" id="IPR049886">
    <property type="entry name" value="CFI_box_CTERM_dom"/>
</dbReference>